<feature type="domain" description="Methyltransferase FkbM" evidence="1">
    <location>
        <begin position="130"/>
        <end position="184"/>
    </location>
</feature>
<dbReference type="Pfam" id="PF05050">
    <property type="entry name" value="Methyltransf_21"/>
    <property type="match status" value="1"/>
</dbReference>
<dbReference type="SUPFAM" id="SSF53335">
    <property type="entry name" value="S-adenosyl-L-methionine-dependent methyltransferases"/>
    <property type="match status" value="1"/>
</dbReference>
<protein>
    <recommendedName>
        <fullName evidence="1">Methyltransferase FkbM domain-containing protein</fullName>
    </recommendedName>
</protein>
<proteinExistence type="predicted"/>
<evidence type="ECO:0000313" key="2">
    <source>
        <dbReference type="EMBL" id="CAD9222051.1"/>
    </source>
</evidence>
<sequence>MEGYKVLMSLKRYRLRVTFTALCVGTLVWSFHVLAPSDRERELNPVLYNQGLSHIAFHQDRVKMHLANLVASRRTAIVVGVEWGAEVAAFASRNYKVHAFEPLAVFHDRLAQRVRDNQWNVNLYKIAAGSAGAGKINLTYNNNHEEVAVGKVDDYVSEEVDVFSVDVQGVEFEVLRGAERLIKDGNVRSLWIELFACSPNGPSLFQLLQAQYEVFDFVPWGQYKSTREAHSLLEIEGNRSMGWSSRPSTFPKYQSWFCNLRMKEFSWAQTDLLAIRRDLVTPELLVRLSSLSQDLLIQP</sequence>
<dbReference type="InterPro" id="IPR006342">
    <property type="entry name" value="FkbM_mtfrase"/>
</dbReference>
<dbReference type="Gene3D" id="3.40.50.150">
    <property type="entry name" value="Vaccinia Virus protein VP39"/>
    <property type="match status" value="1"/>
</dbReference>
<gene>
    <name evidence="2" type="ORF">CCAE0312_LOCUS454</name>
</gene>
<name>A0A7S1T7W1_9RHOD</name>
<accession>A0A7S1T7W1</accession>
<evidence type="ECO:0000259" key="1">
    <source>
        <dbReference type="Pfam" id="PF05050"/>
    </source>
</evidence>
<dbReference type="EMBL" id="HBGH01000907">
    <property type="protein sequence ID" value="CAD9222051.1"/>
    <property type="molecule type" value="Transcribed_RNA"/>
</dbReference>
<organism evidence="2">
    <name type="scientific">Compsopogon caeruleus</name>
    <dbReference type="NCBI Taxonomy" id="31354"/>
    <lineage>
        <taxon>Eukaryota</taxon>
        <taxon>Rhodophyta</taxon>
        <taxon>Compsopogonophyceae</taxon>
        <taxon>Compsopogonales</taxon>
        <taxon>Compsopogonaceae</taxon>
        <taxon>Compsopogon</taxon>
    </lineage>
</organism>
<dbReference type="AlphaFoldDB" id="A0A7S1T7W1"/>
<reference evidence="2" key="1">
    <citation type="submission" date="2021-01" db="EMBL/GenBank/DDBJ databases">
        <authorList>
            <person name="Corre E."/>
            <person name="Pelletier E."/>
            <person name="Niang G."/>
            <person name="Scheremetjew M."/>
            <person name="Finn R."/>
            <person name="Kale V."/>
            <person name="Holt S."/>
            <person name="Cochrane G."/>
            <person name="Meng A."/>
            <person name="Brown T."/>
            <person name="Cohen L."/>
        </authorList>
    </citation>
    <scope>NUCLEOTIDE SEQUENCE</scope>
    <source>
        <strain evidence="2">SAG 36.94</strain>
    </source>
</reference>
<dbReference type="NCBIfam" id="TIGR01444">
    <property type="entry name" value="fkbM_fam"/>
    <property type="match status" value="1"/>
</dbReference>
<dbReference type="InterPro" id="IPR029063">
    <property type="entry name" value="SAM-dependent_MTases_sf"/>
</dbReference>